<evidence type="ECO:0000256" key="1">
    <source>
        <dbReference type="ARBA" id="ARBA00010928"/>
    </source>
</evidence>
<organism evidence="4 5">
    <name type="scientific">Lederbergia ruris</name>
    <dbReference type="NCBI Taxonomy" id="217495"/>
    <lineage>
        <taxon>Bacteria</taxon>
        <taxon>Bacillati</taxon>
        <taxon>Bacillota</taxon>
        <taxon>Bacilli</taxon>
        <taxon>Bacillales</taxon>
        <taxon>Bacillaceae</taxon>
        <taxon>Lederbergia</taxon>
    </lineage>
</organism>
<dbReference type="Pfam" id="PF01408">
    <property type="entry name" value="GFO_IDH_MocA"/>
    <property type="match status" value="1"/>
</dbReference>
<evidence type="ECO:0000313" key="5">
    <source>
        <dbReference type="Proteomes" id="UP000679950"/>
    </source>
</evidence>
<sequence length="328" mass="36483">MKIAVVGIGKLGQRHLDKWKEVADVEVVGVVARNKDKIQVVAEKYNVQPFTSLEELLNQVDVDVVDVCTPTVTHGEFVKQAAQAKKHVICEKPLALTSNEATEMIQACEENDVQLLVGHTLRFFPEYANAREQVKNGAIGKPGVVRLTRGVPFPTGREWYADEEQSGGLFLDLGSHEFDWLQWTFGDVTRVMAKHVKRDHQDEQLEYGFVTLRMADGTIAYVELSWAETKFQATYELAGDKGMITYDHNATIPVSLNLRSSDQAVQMPKSLMHKDPYQRQFEHFLDCIAGKAEPIVTATDALKAIEIAEAAVQSSETGQPVTLAEGGR</sequence>
<dbReference type="Pfam" id="PF02894">
    <property type="entry name" value="GFO_IDH_MocA_C"/>
    <property type="match status" value="1"/>
</dbReference>
<evidence type="ECO:0000259" key="3">
    <source>
        <dbReference type="Pfam" id="PF02894"/>
    </source>
</evidence>
<gene>
    <name evidence="4" type="ORF">J8TS2_11880</name>
</gene>
<dbReference type="PANTHER" id="PTHR43377:SF1">
    <property type="entry name" value="BILIVERDIN REDUCTASE A"/>
    <property type="match status" value="1"/>
</dbReference>
<dbReference type="SUPFAM" id="SSF55347">
    <property type="entry name" value="Glyceraldehyde-3-phosphate dehydrogenase-like, C-terminal domain"/>
    <property type="match status" value="1"/>
</dbReference>
<dbReference type="InterPro" id="IPR000683">
    <property type="entry name" value="Gfo/Idh/MocA-like_OxRdtase_N"/>
</dbReference>
<reference evidence="4 5" key="1">
    <citation type="submission" date="2021-03" db="EMBL/GenBank/DDBJ databases">
        <title>Antimicrobial resistance genes in bacteria isolated from Japanese honey, and their potential for conferring macrolide and lincosamide resistance in the American foulbrood pathogen Paenibacillus larvae.</title>
        <authorList>
            <person name="Okamoto M."/>
            <person name="Kumagai M."/>
            <person name="Kanamori H."/>
            <person name="Takamatsu D."/>
        </authorList>
    </citation>
    <scope>NUCLEOTIDE SEQUENCE [LARGE SCALE GENOMIC DNA]</scope>
    <source>
        <strain evidence="4 5">J8TS2</strain>
    </source>
</reference>
<feature type="domain" description="Gfo/Idh/MocA-like oxidoreductase C-terminal" evidence="3">
    <location>
        <begin position="131"/>
        <end position="323"/>
    </location>
</feature>
<feature type="domain" description="Gfo/Idh/MocA-like oxidoreductase N-terminal" evidence="2">
    <location>
        <begin position="1"/>
        <end position="119"/>
    </location>
</feature>
<dbReference type="InterPro" id="IPR036291">
    <property type="entry name" value="NAD(P)-bd_dom_sf"/>
</dbReference>
<name>A0ABQ4KFW5_9BACI</name>
<dbReference type="EMBL" id="BORB01000007">
    <property type="protein sequence ID" value="GIN56869.1"/>
    <property type="molecule type" value="Genomic_DNA"/>
</dbReference>
<evidence type="ECO:0000259" key="2">
    <source>
        <dbReference type="Pfam" id="PF01408"/>
    </source>
</evidence>
<accession>A0ABQ4KFW5</accession>
<protein>
    <submittedName>
        <fullName evidence="4">Dehydrogenase</fullName>
    </submittedName>
</protein>
<dbReference type="Proteomes" id="UP000679950">
    <property type="component" value="Unassembled WGS sequence"/>
</dbReference>
<keyword evidence="5" id="KW-1185">Reference proteome</keyword>
<dbReference type="Gene3D" id="3.40.50.720">
    <property type="entry name" value="NAD(P)-binding Rossmann-like Domain"/>
    <property type="match status" value="1"/>
</dbReference>
<dbReference type="SUPFAM" id="SSF51735">
    <property type="entry name" value="NAD(P)-binding Rossmann-fold domains"/>
    <property type="match status" value="1"/>
</dbReference>
<evidence type="ECO:0000313" key="4">
    <source>
        <dbReference type="EMBL" id="GIN56869.1"/>
    </source>
</evidence>
<dbReference type="InterPro" id="IPR004104">
    <property type="entry name" value="Gfo/Idh/MocA-like_OxRdtase_C"/>
</dbReference>
<comment type="caution">
    <text evidence="4">The sequence shown here is derived from an EMBL/GenBank/DDBJ whole genome shotgun (WGS) entry which is preliminary data.</text>
</comment>
<comment type="similarity">
    <text evidence="1">Belongs to the Gfo/Idh/MocA family.</text>
</comment>
<dbReference type="PANTHER" id="PTHR43377">
    <property type="entry name" value="BILIVERDIN REDUCTASE A"/>
    <property type="match status" value="1"/>
</dbReference>
<proteinExistence type="inferred from homology"/>
<dbReference type="Gene3D" id="3.30.360.10">
    <property type="entry name" value="Dihydrodipicolinate Reductase, domain 2"/>
    <property type="match status" value="1"/>
</dbReference>
<dbReference type="InterPro" id="IPR051450">
    <property type="entry name" value="Gfo/Idh/MocA_Oxidoreductases"/>
</dbReference>
<dbReference type="RefSeq" id="WP_212965795.1">
    <property type="nucleotide sequence ID" value="NZ_BORB01000007.1"/>
</dbReference>